<dbReference type="InterPro" id="IPR036388">
    <property type="entry name" value="WH-like_DNA-bd_sf"/>
</dbReference>
<evidence type="ECO:0000256" key="4">
    <source>
        <dbReference type="SAM" id="MobiDB-lite"/>
    </source>
</evidence>
<keyword evidence="7" id="KW-1185">Reference proteome</keyword>
<dbReference type="InterPro" id="IPR036390">
    <property type="entry name" value="WH_DNA-bd_sf"/>
</dbReference>
<dbReference type="PANTHER" id="PTHR42756:SF1">
    <property type="entry name" value="TRANSCRIPTIONAL REPRESSOR OF EMRAB OPERON"/>
    <property type="match status" value="1"/>
</dbReference>
<dbReference type="GO" id="GO:0003677">
    <property type="term" value="F:DNA binding"/>
    <property type="evidence" value="ECO:0007669"/>
    <property type="project" value="UniProtKB-KW"/>
</dbReference>
<keyword evidence="1" id="KW-0805">Transcription regulation</keyword>
<dbReference type="Pfam" id="PF12802">
    <property type="entry name" value="MarR_2"/>
    <property type="match status" value="1"/>
</dbReference>
<dbReference type="SUPFAM" id="SSF46785">
    <property type="entry name" value="Winged helix' DNA-binding domain"/>
    <property type="match status" value="1"/>
</dbReference>
<keyword evidence="2" id="KW-0238">DNA-binding</keyword>
<sequence>MVVGNARRSCDVHRTRPDQFPTIGGASVGTAIATAVSPRPLRPPGTRTMTARQITARKSRSADRRSDLLLTSRLIRAATVLGRVAAQVHKREHRLSAPEFSVLVILGSADGETVTSSHIVEATEMDKTKVSRAVSALDERGWLHRTRATADRRFEYLALTVEGSRVYAELMPKVEKAESNVLALLTVEERDGLERGLDGLDRAFGQ</sequence>
<evidence type="ECO:0000256" key="3">
    <source>
        <dbReference type="ARBA" id="ARBA00023163"/>
    </source>
</evidence>
<comment type="caution">
    <text evidence="6">The sequence shown here is derived from an EMBL/GenBank/DDBJ whole genome shotgun (WGS) entry which is preliminary data.</text>
</comment>
<name>Q1YMG0_AURMS</name>
<dbReference type="Proteomes" id="UP000000321">
    <property type="component" value="Unassembled WGS sequence"/>
</dbReference>
<dbReference type="SMART" id="SM00347">
    <property type="entry name" value="HTH_MARR"/>
    <property type="match status" value="1"/>
</dbReference>
<keyword evidence="3" id="KW-0804">Transcription</keyword>
<proteinExistence type="predicted"/>
<organism evidence="6 7">
    <name type="scientific">Aurantimonas manganoxydans (strain ATCC BAA-1229 / DSM 21871 / SI85-9A1)</name>
    <dbReference type="NCBI Taxonomy" id="287752"/>
    <lineage>
        <taxon>Bacteria</taxon>
        <taxon>Pseudomonadati</taxon>
        <taxon>Pseudomonadota</taxon>
        <taxon>Alphaproteobacteria</taxon>
        <taxon>Hyphomicrobiales</taxon>
        <taxon>Aurantimonadaceae</taxon>
        <taxon>Aurantimonas</taxon>
    </lineage>
</organism>
<evidence type="ECO:0000256" key="2">
    <source>
        <dbReference type="ARBA" id="ARBA00023125"/>
    </source>
</evidence>
<evidence type="ECO:0000313" key="6">
    <source>
        <dbReference type="EMBL" id="EAS51421.1"/>
    </source>
</evidence>
<dbReference type="InterPro" id="IPR000835">
    <property type="entry name" value="HTH_MarR-typ"/>
</dbReference>
<reference evidence="6 7" key="1">
    <citation type="journal article" date="2008" name="Appl. Environ. Microbiol.">
        <title>Genomic insights into Mn(II) oxidation by the marine alphaproteobacterium Aurantimonas sp. strain SI85-9A1.</title>
        <authorList>
            <person name="Dick G.J."/>
            <person name="Podell S."/>
            <person name="Johnson H.A."/>
            <person name="Rivera-Espinoza Y."/>
            <person name="Bernier-Latmani R."/>
            <person name="McCarthy J.K."/>
            <person name="Torpey J.W."/>
            <person name="Clement B.G."/>
            <person name="Gaasterland T."/>
            <person name="Tebo B.M."/>
        </authorList>
    </citation>
    <scope>NUCLEOTIDE SEQUENCE [LARGE SCALE GENOMIC DNA]</scope>
    <source>
        <strain evidence="6 7">SI85-9A1</strain>
    </source>
</reference>
<feature type="region of interest" description="Disordered" evidence="4">
    <location>
        <begin position="38"/>
        <end position="62"/>
    </location>
</feature>
<dbReference type="Gene3D" id="1.10.10.10">
    <property type="entry name" value="Winged helix-like DNA-binding domain superfamily/Winged helix DNA-binding domain"/>
    <property type="match status" value="1"/>
</dbReference>
<feature type="domain" description="HTH marR-type" evidence="5">
    <location>
        <begin position="67"/>
        <end position="202"/>
    </location>
</feature>
<dbReference type="GO" id="GO:0003700">
    <property type="term" value="F:DNA-binding transcription factor activity"/>
    <property type="evidence" value="ECO:0007669"/>
    <property type="project" value="InterPro"/>
</dbReference>
<dbReference type="PANTHER" id="PTHR42756">
    <property type="entry name" value="TRANSCRIPTIONAL REGULATOR, MARR"/>
    <property type="match status" value="1"/>
</dbReference>
<dbReference type="BioCyc" id="AURANTIMONAS:SI859A1_02237-MONOMER"/>
<evidence type="ECO:0000313" key="7">
    <source>
        <dbReference type="Proteomes" id="UP000000321"/>
    </source>
</evidence>
<dbReference type="PRINTS" id="PR00598">
    <property type="entry name" value="HTHMARR"/>
</dbReference>
<dbReference type="EMBL" id="AAPJ01000001">
    <property type="protein sequence ID" value="EAS51421.1"/>
    <property type="molecule type" value="Genomic_DNA"/>
</dbReference>
<accession>Q1YMG0</accession>
<gene>
    <name evidence="6" type="ORF">SI859A1_02237</name>
</gene>
<dbReference type="AlphaFoldDB" id="Q1YMG0"/>
<dbReference type="PROSITE" id="PS50995">
    <property type="entry name" value="HTH_MARR_2"/>
    <property type="match status" value="1"/>
</dbReference>
<protein>
    <submittedName>
        <fullName evidence="6">Possible transcriptional regulator, MarR family</fullName>
    </submittedName>
</protein>
<evidence type="ECO:0000256" key="1">
    <source>
        <dbReference type="ARBA" id="ARBA00023015"/>
    </source>
</evidence>
<dbReference type="HOGENOM" id="CLU_1330695_0_0_5"/>
<evidence type="ECO:0000259" key="5">
    <source>
        <dbReference type="PROSITE" id="PS50995"/>
    </source>
</evidence>